<gene>
    <name evidence="3" type="ORF">Acr_02g0010020</name>
</gene>
<accession>A0A7J0E900</accession>
<feature type="compositionally biased region" description="Polar residues" evidence="1">
    <location>
        <begin position="53"/>
        <end position="63"/>
    </location>
</feature>
<evidence type="ECO:0000256" key="1">
    <source>
        <dbReference type="SAM" id="MobiDB-lite"/>
    </source>
</evidence>
<dbReference type="PANTHER" id="PTHR33223">
    <property type="entry name" value="CCHC-TYPE DOMAIN-CONTAINING PROTEIN"/>
    <property type="match status" value="1"/>
</dbReference>
<organism evidence="3 4">
    <name type="scientific">Actinidia rufa</name>
    <dbReference type="NCBI Taxonomy" id="165716"/>
    <lineage>
        <taxon>Eukaryota</taxon>
        <taxon>Viridiplantae</taxon>
        <taxon>Streptophyta</taxon>
        <taxon>Embryophyta</taxon>
        <taxon>Tracheophyta</taxon>
        <taxon>Spermatophyta</taxon>
        <taxon>Magnoliopsida</taxon>
        <taxon>eudicotyledons</taxon>
        <taxon>Gunneridae</taxon>
        <taxon>Pentapetalae</taxon>
        <taxon>asterids</taxon>
        <taxon>Ericales</taxon>
        <taxon>Actinidiaceae</taxon>
        <taxon>Actinidia</taxon>
    </lineage>
</organism>
<dbReference type="OrthoDB" id="913711at2759"/>
<dbReference type="AlphaFoldDB" id="A0A7J0E900"/>
<comment type="caution">
    <text evidence="3">The sequence shown here is derived from an EMBL/GenBank/DDBJ whole genome shotgun (WGS) entry which is preliminary data.</text>
</comment>
<protein>
    <recommendedName>
        <fullName evidence="2">Retrotransposon gag domain-containing protein</fullName>
    </recommendedName>
</protein>
<evidence type="ECO:0000313" key="4">
    <source>
        <dbReference type="Proteomes" id="UP000585474"/>
    </source>
</evidence>
<proteinExistence type="predicted"/>
<keyword evidence="4" id="KW-1185">Reference proteome</keyword>
<evidence type="ECO:0000313" key="3">
    <source>
        <dbReference type="EMBL" id="GFY82762.1"/>
    </source>
</evidence>
<feature type="compositionally biased region" description="Basic and acidic residues" evidence="1">
    <location>
        <begin position="64"/>
        <end position="93"/>
    </location>
</feature>
<dbReference type="InterPro" id="IPR005162">
    <property type="entry name" value="Retrotrans_gag_dom"/>
</dbReference>
<reference evidence="3 4" key="1">
    <citation type="submission" date="2019-07" db="EMBL/GenBank/DDBJ databases">
        <title>De Novo Assembly of kiwifruit Actinidia rufa.</title>
        <authorList>
            <person name="Sugita-Konishi S."/>
            <person name="Sato K."/>
            <person name="Mori E."/>
            <person name="Abe Y."/>
            <person name="Kisaki G."/>
            <person name="Hamano K."/>
            <person name="Suezawa K."/>
            <person name="Otani M."/>
            <person name="Fukuda T."/>
            <person name="Manabe T."/>
            <person name="Gomi K."/>
            <person name="Tabuchi M."/>
            <person name="Akimitsu K."/>
            <person name="Kataoka I."/>
        </authorList>
    </citation>
    <scope>NUCLEOTIDE SEQUENCE [LARGE SCALE GENOMIC DNA]</scope>
    <source>
        <strain evidence="4">cv. Fuchu</strain>
    </source>
</reference>
<name>A0A7J0E900_9ERIC</name>
<dbReference type="Proteomes" id="UP000585474">
    <property type="component" value="Unassembled WGS sequence"/>
</dbReference>
<evidence type="ECO:0000259" key="2">
    <source>
        <dbReference type="Pfam" id="PF03732"/>
    </source>
</evidence>
<dbReference type="Pfam" id="PF03732">
    <property type="entry name" value="Retrotrans_gag"/>
    <property type="match status" value="1"/>
</dbReference>
<dbReference type="PANTHER" id="PTHR33223:SF10">
    <property type="entry name" value="AMINOTRANSFERASE-LIKE PLANT MOBILE DOMAIN-CONTAINING PROTEIN"/>
    <property type="match status" value="1"/>
</dbReference>
<dbReference type="EMBL" id="BJWL01000002">
    <property type="protein sequence ID" value="GFY82762.1"/>
    <property type="molecule type" value="Genomic_DNA"/>
</dbReference>
<sequence>MANTNQAPDLEDLHREMHGTTKQIRIMNENNARLIQYLVVINQPPAIAPAQEKSWSSSRTPNTDGEKIEKKGRSPRHDDQAPKRQDKSTTQKIKDLDTRIDAINTSASALVTVEALIRVYEGKIDLMNPLDSYKNLMSLQGYSYEVMCKAFFTTLKGLMRSWLRKLSPRTIDSFGDLSKLFVVNFMSCRVRQKNASHLFTVHQKEGESLKDYIKRFNQTVLEVKDPNDEVVVIAMMERLCQGPLFNSLSKNVPKTLSMLQSKANNYIAVEKLVEDNRRKRGRDDLKRKEPYIRRLDYKVEVKSRRYGRDVRERINECRPRTSPH</sequence>
<feature type="region of interest" description="Disordered" evidence="1">
    <location>
        <begin position="49"/>
        <end position="93"/>
    </location>
</feature>
<feature type="domain" description="Retrotransposon gag" evidence="2">
    <location>
        <begin position="150"/>
        <end position="234"/>
    </location>
</feature>